<evidence type="ECO:0000256" key="8">
    <source>
        <dbReference type="SAM" id="MobiDB-lite"/>
    </source>
</evidence>
<keyword evidence="5 9" id="KW-0472">Membrane</keyword>
<reference evidence="12 13" key="1">
    <citation type="journal article" date="2019" name="Genome Biol. Evol.">
        <title>The Rhododendron genome and chromosomal organization provide insight into shared whole-genome duplications across the heath family (Ericaceae).</title>
        <authorList>
            <person name="Soza V.L."/>
            <person name="Lindsley D."/>
            <person name="Waalkes A."/>
            <person name="Ramage E."/>
            <person name="Patwardhan R.P."/>
            <person name="Burton J.N."/>
            <person name="Adey A."/>
            <person name="Kumar A."/>
            <person name="Qiu R."/>
            <person name="Shendure J."/>
            <person name="Hall B."/>
        </authorList>
    </citation>
    <scope>NUCLEOTIDE SEQUENCE [LARGE SCALE GENOMIC DNA]</scope>
    <source>
        <strain evidence="12">RSF 1966-606</strain>
    </source>
</reference>
<feature type="domain" description="Bulb-type lectin" evidence="11">
    <location>
        <begin position="19"/>
        <end position="146"/>
    </location>
</feature>
<gene>
    <name evidence="12" type="ORF">C3L33_21680</name>
</gene>
<evidence type="ECO:0000256" key="3">
    <source>
        <dbReference type="ARBA" id="ARBA00022729"/>
    </source>
</evidence>
<dbReference type="InterPro" id="IPR001480">
    <property type="entry name" value="Bulb-type_lectin_dom"/>
</dbReference>
<keyword evidence="4 9" id="KW-1133">Transmembrane helix</keyword>
<dbReference type="SMART" id="SM00108">
    <property type="entry name" value="B_lectin"/>
    <property type="match status" value="1"/>
</dbReference>
<evidence type="ECO:0000256" key="5">
    <source>
        <dbReference type="ARBA" id="ARBA00023136"/>
    </source>
</evidence>
<evidence type="ECO:0000256" key="7">
    <source>
        <dbReference type="ARBA" id="ARBA00023180"/>
    </source>
</evidence>
<evidence type="ECO:0000256" key="10">
    <source>
        <dbReference type="SAM" id="SignalP"/>
    </source>
</evidence>
<dbReference type="Proteomes" id="UP000428333">
    <property type="component" value="Linkage Group LG13"/>
</dbReference>
<dbReference type="GO" id="GO:0048544">
    <property type="term" value="P:recognition of pollen"/>
    <property type="evidence" value="ECO:0007669"/>
    <property type="project" value="InterPro"/>
</dbReference>
<feature type="non-terminal residue" evidence="12">
    <location>
        <position position="1"/>
    </location>
</feature>
<feature type="signal peptide" evidence="10">
    <location>
        <begin position="1"/>
        <end position="24"/>
    </location>
</feature>
<dbReference type="FunFam" id="2.90.10.10:FF:000025">
    <property type="entry name" value="G-type lectin S-receptor-like serine/threonine-protein kinase"/>
    <property type="match status" value="1"/>
</dbReference>
<sequence length="572" mass="60760">MKPKPTLIPFLLLLLLLSTSTSSAADTITLNSTLYASSPNLTWTSPSATFVLGFTAAASAHYVSITHNDLPVWTAGGTSPGGGAADSTASIRLLPDGNLRLVNGSSEAVVWESGTAGRGVSSAALNDSGNFVLLNGTVPIWSTFDYPTNTILPSQNFTTRRVLRSGLYSFSLLPSGNVTLKWNDTIVYWNSGLNSSITTNLTSPSLGFQSIGILSLYDPTLPGAVVMAYSSDYAEGTDVFRFLRLDSDGNLRIYSYAQGSDSSTERWAAVADQCLVFGYCGNFGICSYNDTGPVCECPSLNFEPIDPMDSRKGCKRKVEIADCPGSGAMLQLDHAKFLTYPPELASQVFFAAISACGLNCLVSSPCIASTSLSDGTGLCYQKTPDFVSGYQSPALPSTSFVKVCGPVVGNPSPSEGVTKGKSSSLHSWMVVVAVIGSISGLVMFEGGLWWWCCRNRARFGASLPDYELDMEQVIRVIQVSFWCIQEQPTQRPMMGKVVQMLEGIVEMEKPPPPKAAAEGSGSGTSMNISGSVSTFAASAPGPSSSTSFRTAENSSFVSQRNWERATSASFTT</sequence>
<evidence type="ECO:0000256" key="6">
    <source>
        <dbReference type="ARBA" id="ARBA00023157"/>
    </source>
</evidence>
<keyword evidence="2 9" id="KW-0812">Transmembrane</keyword>
<dbReference type="PROSITE" id="PS50927">
    <property type="entry name" value="BULB_LECTIN"/>
    <property type="match status" value="2"/>
</dbReference>
<dbReference type="SUPFAM" id="SSF51110">
    <property type="entry name" value="alpha-D-mannose-specific plant lectins"/>
    <property type="match status" value="1"/>
</dbReference>
<feature type="domain" description="Bulb-type lectin" evidence="11">
    <location>
        <begin position="148"/>
        <end position="266"/>
    </location>
</feature>
<comment type="caution">
    <text evidence="12">The sequence shown here is derived from an EMBL/GenBank/DDBJ whole genome shotgun (WGS) entry which is preliminary data.</text>
</comment>
<organism evidence="12 13">
    <name type="scientific">Rhododendron williamsianum</name>
    <dbReference type="NCBI Taxonomy" id="262921"/>
    <lineage>
        <taxon>Eukaryota</taxon>
        <taxon>Viridiplantae</taxon>
        <taxon>Streptophyta</taxon>
        <taxon>Embryophyta</taxon>
        <taxon>Tracheophyta</taxon>
        <taxon>Spermatophyta</taxon>
        <taxon>Magnoliopsida</taxon>
        <taxon>eudicotyledons</taxon>
        <taxon>Gunneridae</taxon>
        <taxon>Pentapetalae</taxon>
        <taxon>asterids</taxon>
        <taxon>Ericales</taxon>
        <taxon>Ericaceae</taxon>
        <taxon>Ericoideae</taxon>
        <taxon>Rhodoreae</taxon>
        <taxon>Rhododendron</taxon>
    </lineage>
</organism>
<dbReference type="Pfam" id="PF01453">
    <property type="entry name" value="B_lectin"/>
    <property type="match status" value="1"/>
</dbReference>
<dbReference type="Pfam" id="PF00954">
    <property type="entry name" value="S_locus_glycop"/>
    <property type="match status" value="1"/>
</dbReference>
<feature type="compositionally biased region" description="Low complexity" evidence="8">
    <location>
        <begin position="533"/>
        <end position="548"/>
    </location>
</feature>
<dbReference type="OrthoDB" id="1918782at2759"/>
<protein>
    <recommendedName>
        <fullName evidence="11">Bulb-type lectin domain-containing protein</fullName>
    </recommendedName>
</protein>
<keyword evidence="6" id="KW-1015">Disulfide bond</keyword>
<dbReference type="Gene3D" id="2.90.10.10">
    <property type="entry name" value="Bulb-type lectin domain"/>
    <property type="match status" value="2"/>
</dbReference>
<proteinExistence type="predicted"/>
<keyword evidence="7" id="KW-0325">Glycoprotein</keyword>
<feature type="transmembrane region" description="Helical" evidence="9">
    <location>
        <begin position="428"/>
        <end position="452"/>
    </location>
</feature>
<dbReference type="PANTHER" id="PTHR47974">
    <property type="entry name" value="OS07G0415500 PROTEIN"/>
    <property type="match status" value="1"/>
</dbReference>
<feature type="compositionally biased region" description="Polar residues" evidence="8">
    <location>
        <begin position="549"/>
        <end position="572"/>
    </location>
</feature>
<dbReference type="CDD" id="cd00053">
    <property type="entry name" value="EGF"/>
    <property type="match status" value="1"/>
</dbReference>
<evidence type="ECO:0000259" key="11">
    <source>
        <dbReference type="PROSITE" id="PS50927"/>
    </source>
</evidence>
<evidence type="ECO:0000256" key="9">
    <source>
        <dbReference type="SAM" id="Phobius"/>
    </source>
</evidence>
<evidence type="ECO:0000256" key="1">
    <source>
        <dbReference type="ARBA" id="ARBA00004167"/>
    </source>
</evidence>
<dbReference type="AlphaFoldDB" id="A0A6A4KDZ8"/>
<dbReference type="EMBL" id="QEFC01003758">
    <property type="protein sequence ID" value="KAE9446423.1"/>
    <property type="molecule type" value="Genomic_DNA"/>
</dbReference>
<feature type="chain" id="PRO_5025335706" description="Bulb-type lectin domain-containing protein" evidence="10">
    <location>
        <begin position="25"/>
        <end position="572"/>
    </location>
</feature>
<dbReference type="InterPro" id="IPR036426">
    <property type="entry name" value="Bulb-type_lectin_dom_sf"/>
</dbReference>
<dbReference type="PANTHER" id="PTHR47974:SF9">
    <property type="entry name" value="RECEPTOR-LIKE SERINE_THREONINE-PROTEIN KINASE"/>
    <property type="match status" value="1"/>
</dbReference>
<dbReference type="GO" id="GO:0016020">
    <property type="term" value="C:membrane"/>
    <property type="evidence" value="ECO:0007669"/>
    <property type="project" value="UniProtKB-SubCell"/>
</dbReference>
<name>A0A6A4KDZ8_9ERIC</name>
<comment type="subcellular location">
    <subcellularLocation>
        <location evidence="1">Membrane</location>
        <topology evidence="1">Single-pass membrane protein</topology>
    </subcellularLocation>
</comment>
<evidence type="ECO:0000313" key="12">
    <source>
        <dbReference type="EMBL" id="KAE9446423.1"/>
    </source>
</evidence>
<dbReference type="InterPro" id="IPR000858">
    <property type="entry name" value="S_locus_glycoprot_dom"/>
</dbReference>
<evidence type="ECO:0000256" key="2">
    <source>
        <dbReference type="ARBA" id="ARBA00022692"/>
    </source>
</evidence>
<accession>A0A6A4KDZ8</accession>
<evidence type="ECO:0000313" key="13">
    <source>
        <dbReference type="Proteomes" id="UP000428333"/>
    </source>
</evidence>
<evidence type="ECO:0000256" key="4">
    <source>
        <dbReference type="ARBA" id="ARBA00022989"/>
    </source>
</evidence>
<keyword evidence="3 10" id="KW-0732">Signal</keyword>
<feature type="region of interest" description="Disordered" evidence="8">
    <location>
        <begin position="508"/>
        <end position="572"/>
    </location>
</feature>
<keyword evidence="13" id="KW-1185">Reference proteome</keyword>